<evidence type="ECO:0000256" key="2">
    <source>
        <dbReference type="ARBA" id="ARBA00023065"/>
    </source>
</evidence>
<dbReference type="PANTHER" id="PTHR43389:SF4">
    <property type="entry name" value="V-TYPE PROTON ATPASE SUBUNIT B"/>
    <property type="match status" value="1"/>
</dbReference>
<dbReference type="Gramene" id="RZC73329">
    <property type="protein sequence ID" value="RZC73329"/>
    <property type="gene ID" value="C5167_048808"/>
</dbReference>
<dbReference type="AlphaFoldDB" id="A0A4Y7KN07"/>
<dbReference type="EMBL" id="CM010722">
    <property type="protein sequence ID" value="RZC73329.1"/>
    <property type="molecule type" value="Genomic_DNA"/>
</dbReference>
<evidence type="ECO:0008006" key="5">
    <source>
        <dbReference type="Google" id="ProtNLM"/>
    </source>
</evidence>
<evidence type="ECO:0000313" key="4">
    <source>
        <dbReference type="Proteomes" id="UP000316621"/>
    </source>
</evidence>
<dbReference type="STRING" id="3469.A0A4Y7KN07"/>
<dbReference type="GO" id="GO:0007035">
    <property type="term" value="P:vacuolar acidification"/>
    <property type="evidence" value="ECO:0007669"/>
    <property type="project" value="TreeGrafter"/>
</dbReference>
<dbReference type="InterPro" id="IPR022879">
    <property type="entry name" value="V-ATPase_su_B/beta"/>
</dbReference>
<dbReference type="Proteomes" id="UP000316621">
    <property type="component" value="Chromosome 8"/>
</dbReference>
<feature type="non-terminal residue" evidence="3">
    <location>
        <position position="1"/>
    </location>
</feature>
<proteinExistence type="predicted"/>
<keyword evidence="1" id="KW-0813">Transport</keyword>
<evidence type="ECO:0000256" key="1">
    <source>
        <dbReference type="ARBA" id="ARBA00022448"/>
    </source>
</evidence>
<keyword evidence="2" id="KW-0406">Ion transport</keyword>
<sequence length="110" mass="12263">ANYPTIKRIITPRISLTTTEHLAYECGKHVLVILTNMSSYADALCEENDPTIQCIITPQISFTTAEYLACECGKHGLVIPTDMSSYADALREKFSTKEAKKWGFCSINII</sequence>
<reference evidence="3 4" key="1">
    <citation type="journal article" date="2018" name="Science">
        <title>The opium poppy genome and morphinan production.</title>
        <authorList>
            <person name="Guo L."/>
            <person name="Winzer T."/>
            <person name="Yang X."/>
            <person name="Li Y."/>
            <person name="Ning Z."/>
            <person name="He Z."/>
            <person name="Teodor R."/>
            <person name="Lu Y."/>
            <person name="Bowser T.A."/>
            <person name="Graham I.A."/>
            <person name="Ye K."/>
        </authorList>
    </citation>
    <scope>NUCLEOTIDE SEQUENCE [LARGE SCALE GENOMIC DNA]</scope>
    <source>
        <strain evidence="4">cv. HN1</strain>
        <tissue evidence="3">Leaves</tissue>
    </source>
</reference>
<dbReference type="PANTHER" id="PTHR43389">
    <property type="entry name" value="V-TYPE PROTON ATPASE SUBUNIT B"/>
    <property type="match status" value="1"/>
</dbReference>
<keyword evidence="4" id="KW-1185">Reference proteome</keyword>
<dbReference type="Gene3D" id="3.40.50.12240">
    <property type="match status" value="2"/>
</dbReference>
<gene>
    <name evidence="3" type="ORF">C5167_048808</name>
</gene>
<accession>A0A4Y7KN07</accession>
<dbReference type="GO" id="GO:0046961">
    <property type="term" value="F:proton-transporting ATPase activity, rotational mechanism"/>
    <property type="evidence" value="ECO:0007669"/>
    <property type="project" value="TreeGrafter"/>
</dbReference>
<organism evidence="3 4">
    <name type="scientific">Papaver somniferum</name>
    <name type="common">Opium poppy</name>
    <dbReference type="NCBI Taxonomy" id="3469"/>
    <lineage>
        <taxon>Eukaryota</taxon>
        <taxon>Viridiplantae</taxon>
        <taxon>Streptophyta</taxon>
        <taxon>Embryophyta</taxon>
        <taxon>Tracheophyta</taxon>
        <taxon>Spermatophyta</taxon>
        <taxon>Magnoliopsida</taxon>
        <taxon>Ranunculales</taxon>
        <taxon>Papaveraceae</taxon>
        <taxon>Papaveroideae</taxon>
        <taxon>Papaver</taxon>
    </lineage>
</organism>
<protein>
    <recommendedName>
        <fullName evidence="5">ATPase F1/V1/A1 complex alpha/beta subunit nucleotide-binding domain-containing protein</fullName>
    </recommendedName>
</protein>
<evidence type="ECO:0000313" key="3">
    <source>
        <dbReference type="EMBL" id="RZC73329.1"/>
    </source>
</evidence>
<name>A0A4Y7KN07_PAPSO</name>